<accession>A0A5E4MET8</accession>
<keyword evidence="10" id="KW-1185">Reference proteome</keyword>
<keyword evidence="5 8" id="KW-0472">Membrane</keyword>
<gene>
    <name evidence="9" type="ORF">CINCED_3A009644</name>
</gene>
<dbReference type="PANTHER" id="PTHR21143:SF121">
    <property type="entry name" value="GUSTATORY AND ODORANT RECEPTOR 21A"/>
    <property type="match status" value="1"/>
</dbReference>
<dbReference type="InterPro" id="IPR013604">
    <property type="entry name" value="7TM_chemorcpt"/>
</dbReference>
<organism evidence="9 10">
    <name type="scientific">Cinara cedri</name>
    <dbReference type="NCBI Taxonomy" id="506608"/>
    <lineage>
        <taxon>Eukaryota</taxon>
        <taxon>Metazoa</taxon>
        <taxon>Ecdysozoa</taxon>
        <taxon>Arthropoda</taxon>
        <taxon>Hexapoda</taxon>
        <taxon>Insecta</taxon>
        <taxon>Pterygota</taxon>
        <taxon>Neoptera</taxon>
        <taxon>Paraneoptera</taxon>
        <taxon>Hemiptera</taxon>
        <taxon>Sternorrhyncha</taxon>
        <taxon>Aphidomorpha</taxon>
        <taxon>Aphidoidea</taxon>
        <taxon>Aphididae</taxon>
        <taxon>Lachninae</taxon>
        <taxon>Cinara</taxon>
    </lineage>
</organism>
<evidence type="ECO:0000256" key="3">
    <source>
        <dbReference type="ARBA" id="ARBA00022692"/>
    </source>
</evidence>
<evidence type="ECO:0000256" key="6">
    <source>
        <dbReference type="ARBA" id="ARBA00023170"/>
    </source>
</evidence>
<feature type="transmembrane region" description="Helical" evidence="8">
    <location>
        <begin position="218"/>
        <end position="242"/>
    </location>
</feature>
<keyword evidence="7 8" id="KW-0807">Transducer</keyword>
<comment type="caution">
    <text evidence="8">Lacks conserved residue(s) required for the propagation of feature annotation.</text>
</comment>
<feature type="transmembrane region" description="Helical" evidence="8">
    <location>
        <begin position="150"/>
        <end position="171"/>
    </location>
</feature>
<evidence type="ECO:0000256" key="4">
    <source>
        <dbReference type="ARBA" id="ARBA00022989"/>
    </source>
</evidence>
<dbReference type="EMBL" id="CABPRJ010000476">
    <property type="protein sequence ID" value="VVC27791.1"/>
    <property type="molecule type" value="Genomic_DNA"/>
</dbReference>
<reference evidence="9 10" key="1">
    <citation type="submission" date="2019-08" db="EMBL/GenBank/DDBJ databases">
        <authorList>
            <person name="Alioto T."/>
            <person name="Alioto T."/>
            <person name="Gomez Garrido J."/>
        </authorList>
    </citation>
    <scope>NUCLEOTIDE SEQUENCE [LARGE SCALE GENOMIC DNA]</scope>
</reference>
<dbReference type="GO" id="GO:0030424">
    <property type="term" value="C:axon"/>
    <property type="evidence" value="ECO:0007669"/>
    <property type="project" value="TreeGrafter"/>
</dbReference>
<keyword evidence="3 8" id="KW-0812">Transmembrane</keyword>
<evidence type="ECO:0000256" key="2">
    <source>
        <dbReference type="ARBA" id="ARBA00022475"/>
    </source>
</evidence>
<dbReference type="GO" id="GO:0043025">
    <property type="term" value="C:neuronal cell body"/>
    <property type="evidence" value="ECO:0007669"/>
    <property type="project" value="TreeGrafter"/>
</dbReference>
<comment type="similarity">
    <text evidence="8">Belongs to the insect chemoreceptor superfamily. Gustatory receptor (GR) family.</text>
</comment>
<dbReference type="GO" id="GO:0007165">
    <property type="term" value="P:signal transduction"/>
    <property type="evidence" value="ECO:0007669"/>
    <property type="project" value="UniProtKB-KW"/>
</dbReference>
<dbReference type="GO" id="GO:0030425">
    <property type="term" value="C:dendrite"/>
    <property type="evidence" value="ECO:0007669"/>
    <property type="project" value="TreeGrafter"/>
</dbReference>
<comment type="subcellular location">
    <subcellularLocation>
        <location evidence="1 8">Cell membrane</location>
        <topology evidence="1 8">Multi-pass membrane protein</topology>
    </subcellularLocation>
</comment>
<evidence type="ECO:0000256" key="5">
    <source>
        <dbReference type="ARBA" id="ARBA00023136"/>
    </source>
</evidence>
<evidence type="ECO:0000313" key="9">
    <source>
        <dbReference type="EMBL" id="VVC27791.1"/>
    </source>
</evidence>
<dbReference type="GO" id="GO:0005886">
    <property type="term" value="C:plasma membrane"/>
    <property type="evidence" value="ECO:0007669"/>
    <property type="project" value="UniProtKB-SubCell"/>
</dbReference>
<comment type="function">
    <text evidence="8">Gustatory receptor which mediates acceptance or avoidance behavior, depending on its substrates.</text>
</comment>
<keyword evidence="4 8" id="KW-1133">Transmembrane helix</keyword>
<name>A0A5E4MET8_9HEMI</name>
<feature type="transmembrane region" description="Helical" evidence="8">
    <location>
        <begin position="18"/>
        <end position="36"/>
    </location>
</feature>
<evidence type="ECO:0000256" key="7">
    <source>
        <dbReference type="ARBA" id="ARBA00023224"/>
    </source>
</evidence>
<protein>
    <recommendedName>
        <fullName evidence="8">Gustatory receptor</fullName>
    </recommendedName>
</protein>
<evidence type="ECO:0000256" key="8">
    <source>
        <dbReference type="RuleBase" id="RU363108"/>
    </source>
</evidence>
<feature type="transmembrane region" description="Helical" evidence="8">
    <location>
        <begin position="122"/>
        <end position="144"/>
    </location>
</feature>
<proteinExistence type="inferred from homology"/>
<dbReference type="OrthoDB" id="6366728at2759"/>
<dbReference type="Proteomes" id="UP000325440">
    <property type="component" value="Unassembled WGS sequence"/>
</dbReference>
<evidence type="ECO:0000256" key="1">
    <source>
        <dbReference type="ARBA" id="ARBA00004651"/>
    </source>
</evidence>
<dbReference type="PANTHER" id="PTHR21143">
    <property type="entry name" value="INVERTEBRATE GUSTATORY RECEPTOR"/>
    <property type="match status" value="1"/>
</dbReference>
<sequence length="385" mass="44059">MITLYCAGYRYSFDVRFVPVWLAYVALDAYIAFYNYREALGYVGESFKKCFEESYCIAIIELVNRNWGPLMVLVCLMFGGRRHKVVALAGTERTLAFLRDTDAADWGASGAATVRLSPCVKYYSVVVIAAYMTCILMYTTTIPFRVTITYAFYSMGQTALYNLAMLQYYVLERGYARVNRLLETIDIYRDPVSARRLLARLSDVHDELGRLVDTLNRAYVLSLLFKWPYTIVRLIMIVFRIIELSAVVRIADHPFGHSAAILIVEHAAEIGLSLFQLSCFSTIGEHLSHQAGHFSVVFRAQRTLASLQKLKLSRGYHLDLETKKMITIFWVRVNARKIKANIGGYIIIDMDFIKSVCGIIATYFLVLIQFKFQKGKSKPLHHLWN</sequence>
<dbReference type="AlphaFoldDB" id="A0A5E4MET8"/>
<feature type="transmembrane region" description="Helical" evidence="8">
    <location>
        <begin position="352"/>
        <end position="370"/>
    </location>
</feature>
<keyword evidence="2 8" id="KW-1003">Cell membrane</keyword>
<keyword evidence="6 8" id="KW-0675">Receptor</keyword>
<dbReference type="GO" id="GO:0050909">
    <property type="term" value="P:sensory perception of taste"/>
    <property type="evidence" value="ECO:0007669"/>
    <property type="project" value="InterPro"/>
</dbReference>
<dbReference type="Pfam" id="PF08395">
    <property type="entry name" value="7tm_7"/>
    <property type="match status" value="1"/>
</dbReference>
<evidence type="ECO:0000313" key="10">
    <source>
        <dbReference type="Proteomes" id="UP000325440"/>
    </source>
</evidence>